<dbReference type="Proteomes" id="UP000553963">
    <property type="component" value="Unassembled WGS sequence"/>
</dbReference>
<evidence type="ECO:0000256" key="8">
    <source>
        <dbReference type="ARBA" id="ARBA00022777"/>
    </source>
</evidence>
<dbReference type="GO" id="GO:0005524">
    <property type="term" value="F:ATP binding"/>
    <property type="evidence" value="ECO:0007669"/>
    <property type="project" value="UniProtKB-KW"/>
</dbReference>
<feature type="domain" description="Histidine kinase" evidence="13">
    <location>
        <begin position="347"/>
        <end position="567"/>
    </location>
</feature>
<feature type="transmembrane region" description="Helical" evidence="12">
    <location>
        <begin position="60"/>
        <end position="79"/>
    </location>
</feature>
<dbReference type="NCBIfam" id="TIGR00229">
    <property type="entry name" value="sensory_box"/>
    <property type="match status" value="1"/>
</dbReference>
<dbReference type="Gene3D" id="3.30.450.20">
    <property type="entry name" value="PAS domain"/>
    <property type="match status" value="1"/>
</dbReference>
<dbReference type="SUPFAM" id="SSF47384">
    <property type="entry name" value="Homodimeric domain of signal transducing histidine kinase"/>
    <property type="match status" value="1"/>
</dbReference>
<keyword evidence="11 12" id="KW-0472">Membrane</keyword>
<name>A0A840AQQ7_9HYPH</name>
<dbReference type="PROSITE" id="PS50109">
    <property type="entry name" value="HIS_KIN"/>
    <property type="match status" value="1"/>
</dbReference>
<dbReference type="PRINTS" id="PR00344">
    <property type="entry name" value="BCTRLSENSOR"/>
</dbReference>
<feature type="transmembrane region" description="Helical" evidence="12">
    <location>
        <begin position="166"/>
        <end position="188"/>
    </location>
</feature>
<dbReference type="SMART" id="SM00388">
    <property type="entry name" value="HisKA"/>
    <property type="match status" value="1"/>
</dbReference>
<dbReference type="SMART" id="SM00091">
    <property type="entry name" value="PAS"/>
    <property type="match status" value="1"/>
</dbReference>
<dbReference type="SUPFAM" id="SSF55874">
    <property type="entry name" value="ATPase domain of HSP90 chaperone/DNA topoisomerase II/histidine kinase"/>
    <property type="match status" value="1"/>
</dbReference>
<keyword evidence="4" id="KW-1003">Cell membrane</keyword>
<dbReference type="Gene3D" id="3.30.565.10">
    <property type="entry name" value="Histidine kinase-like ATPase, C-terminal domain"/>
    <property type="match status" value="1"/>
</dbReference>
<dbReference type="CDD" id="cd00082">
    <property type="entry name" value="HisKA"/>
    <property type="match status" value="1"/>
</dbReference>
<comment type="catalytic activity">
    <reaction evidence="1">
        <text>ATP + protein L-histidine = ADP + protein N-phospho-L-histidine.</text>
        <dbReference type="EC" id="2.7.13.3"/>
    </reaction>
</comment>
<dbReference type="InterPro" id="IPR013656">
    <property type="entry name" value="PAS_4"/>
</dbReference>
<accession>A0A840AQQ7</accession>
<keyword evidence="12" id="KW-1133">Transmembrane helix</keyword>
<keyword evidence="17" id="KW-1185">Reference proteome</keyword>
<dbReference type="EMBL" id="JACIDS010000002">
    <property type="protein sequence ID" value="MBB3930706.1"/>
    <property type="molecule type" value="Genomic_DNA"/>
</dbReference>
<evidence type="ECO:0000256" key="5">
    <source>
        <dbReference type="ARBA" id="ARBA00022553"/>
    </source>
</evidence>
<dbReference type="PROSITE" id="PS50112">
    <property type="entry name" value="PAS"/>
    <property type="match status" value="1"/>
</dbReference>
<dbReference type="GO" id="GO:0009927">
    <property type="term" value="F:histidine phosphotransfer kinase activity"/>
    <property type="evidence" value="ECO:0007669"/>
    <property type="project" value="TreeGrafter"/>
</dbReference>
<dbReference type="FunFam" id="1.10.287.130:FF:000038">
    <property type="entry name" value="Sensory transduction histidine kinase"/>
    <property type="match status" value="1"/>
</dbReference>
<dbReference type="Pfam" id="PF02518">
    <property type="entry name" value="HATPase_c"/>
    <property type="match status" value="1"/>
</dbReference>
<evidence type="ECO:0000256" key="9">
    <source>
        <dbReference type="ARBA" id="ARBA00022840"/>
    </source>
</evidence>
<evidence type="ECO:0000256" key="10">
    <source>
        <dbReference type="ARBA" id="ARBA00023012"/>
    </source>
</evidence>
<dbReference type="PROSITE" id="PS50113">
    <property type="entry name" value="PAC"/>
    <property type="match status" value="1"/>
</dbReference>
<evidence type="ECO:0000256" key="2">
    <source>
        <dbReference type="ARBA" id="ARBA00004236"/>
    </source>
</evidence>
<keyword evidence="9" id="KW-0067">ATP-binding</keyword>
<keyword evidence="12" id="KW-0812">Transmembrane</keyword>
<organism evidence="16 17">
    <name type="scientific">Kaistia hirudinis</name>
    <dbReference type="NCBI Taxonomy" id="1293440"/>
    <lineage>
        <taxon>Bacteria</taxon>
        <taxon>Pseudomonadati</taxon>
        <taxon>Pseudomonadota</taxon>
        <taxon>Alphaproteobacteria</taxon>
        <taxon>Hyphomicrobiales</taxon>
        <taxon>Kaistiaceae</taxon>
        <taxon>Kaistia</taxon>
    </lineage>
</organism>
<dbReference type="InterPro" id="IPR004358">
    <property type="entry name" value="Sig_transdc_His_kin-like_C"/>
</dbReference>
<dbReference type="FunFam" id="3.30.565.10:FF:000023">
    <property type="entry name" value="PAS domain-containing sensor histidine kinase"/>
    <property type="match status" value="1"/>
</dbReference>
<dbReference type="Pfam" id="PF00512">
    <property type="entry name" value="HisKA"/>
    <property type="match status" value="1"/>
</dbReference>
<evidence type="ECO:0000259" key="15">
    <source>
        <dbReference type="PROSITE" id="PS50113"/>
    </source>
</evidence>
<dbReference type="InterPro" id="IPR005467">
    <property type="entry name" value="His_kinase_dom"/>
</dbReference>
<dbReference type="GO" id="GO:0005886">
    <property type="term" value="C:plasma membrane"/>
    <property type="evidence" value="ECO:0007669"/>
    <property type="project" value="UniProtKB-SubCell"/>
</dbReference>
<feature type="domain" description="PAS" evidence="14">
    <location>
        <begin position="200"/>
        <end position="270"/>
    </location>
</feature>
<feature type="transmembrane region" description="Helical" evidence="12">
    <location>
        <begin position="110"/>
        <end position="128"/>
    </location>
</feature>
<keyword evidence="10" id="KW-0902">Two-component regulatory system</keyword>
<keyword evidence="7" id="KW-0547">Nucleotide-binding</keyword>
<proteinExistence type="predicted"/>
<dbReference type="CDD" id="cd00130">
    <property type="entry name" value="PAS"/>
    <property type="match status" value="1"/>
</dbReference>
<dbReference type="InterPro" id="IPR036890">
    <property type="entry name" value="HATPase_C_sf"/>
</dbReference>
<evidence type="ECO:0000259" key="13">
    <source>
        <dbReference type="PROSITE" id="PS50109"/>
    </source>
</evidence>
<evidence type="ECO:0000256" key="1">
    <source>
        <dbReference type="ARBA" id="ARBA00000085"/>
    </source>
</evidence>
<feature type="transmembrane region" description="Helical" evidence="12">
    <location>
        <begin position="135"/>
        <end position="154"/>
    </location>
</feature>
<evidence type="ECO:0000313" key="16">
    <source>
        <dbReference type="EMBL" id="MBB3930706.1"/>
    </source>
</evidence>
<dbReference type="CDD" id="cd16922">
    <property type="entry name" value="HATPase_EvgS-ArcB-TorS-like"/>
    <property type="match status" value="1"/>
</dbReference>
<evidence type="ECO:0000256" key="11">
    <source>
        <dbReference type="ARBA" id="ARBA00023136"/>
    </source>
</evidence>
<evidence type="ECO:0000256" key="7">
    <source>
        <dbReference type="ARBA" id="ARBA00022741"/>
    </source>
</evidence>
<dbReference type="InterPro" id="IPR003594">
    <property type="entry name" value="HATPase_dom"/>
</dbReference>
<dbReference type="AlphaFoldDB" id="A0A840AQQ7"/>
<comment type="caution">
    <text evidence="16">The sequence shown here is derived from an EMBL/GenBank/DDBJ whole genome shotgun (WGS) entry which is preliminary data.</text>
</comment>
<evidence type="ECO:0000256" key="3">
    <source>
        <dbReference type="ARBA" id="ARBA00012438"/>
    </source>
</evidence>
<comment type="subcellular location">
    <subcellularLocation>
        <location evidence="2">Cell membrane</location>
    </subcellularLocation>
</comment>
<feature type="domain" description="PAC" evidence="15">
    <location>
        <begin position="273"/>
        <end position="329"/>
    </location>
</feature>
<feature type="transmembrane region" description="Helical" evidence="12">
    <location>
        <begin position="33"/>
        <end position="54"/>
    </location>
</feature>
<keyword evidence="5" id="KW-0597">Phosphoprotein</keyword>
<dbReference type="SMART" id="SM00387">
    <property type="entry name" value="HATPase_c"/>
    <property type="match status" value="1"/>
</dbReference>
<dbReference type="InterPro" id="IPR035965">
    <property type="entry name" value="PAS-like_dom_sf"/>
</dbReference>
<dbReference type="PANTHER" id="PTHR43047:SF72">
    <property type="entry name" value="OSMOSENSING HISTIDINE PROTEIN KINASE SLN1"/>
    <property type="match status" value="1"/>
</dbReference>
<dbReference type="Gene3D" id="1.10.287.130">
    <property type="match status" value="1"/>
</dbReference>
<dbReference type="InterPro" id="IPR000700">
    <property type="entry name" value="PAS-assoc_C"/>
</dbReference>
<evidence type="ECO:0000313" key="17">
    <source>
        <dbReference type="Proteomes" id="UP000553963"/>
    </source>
</evidence>
<gene>
    <name evidence="16" type="ORF">GGR25_001745</name>
</gene>
<protein>
    <recommendedName>
        <fullName evidence="3">histidine kinase</fullName>
        <ecNumber evidence="3">2.7.13.3</ecNumber>
    </recommendedName>
</protein>
<dbReference type="SUPFAM" id="SSF55785">
    <property type="entry name" value="PYP-like sensor domain (PAS domain)"/>
    <property type="match status" value="1"/>
</dbReference>
<dbReference type="InterPro" id="IPR036097">
    <property type="entry name" value="HisK_dim/P_sf"/>
</dbReference>
<evidence type="ECO:0000256" key="6">
    <source>
        <dbReference type="ARBA" id="ARBA00022679"/>
    </source>
</evidence>
<keyword evidence="6 16" id="KW-0808">Transferase</keyword>
<dbReference type="EC" id="2.7.13.3" evidence="3"/>
<dbReference type="GO" id="GO:0000155">
    <property type="term" value="F:phosphorelay sensor kinase activity"/>
    <property type="evidence" value="ECO:0007669"/>
    <property type="project" value="InterPro"/>
</dbReference>
<keyword evidence="8 16" id="KW-0418">Kinase</keyword>
<dbReference type="InterPro" id="IPR003661">
    <property type="entry name" value="HisK_dim/P_dom"/>
</dbReference>
<evidence type="ECO:0000256" key="12">
    <source>
        <dbReference type="SAM" id="Phobius"/>
    </source>
</evidence>
<evidence type="ECO:0000259" key="14">
    <source>
        <dbReference type="PROSITE" id="PS50112"/>
    </source>
</evidence>
<sequence>MTNSLDPLWRNLDGLVHETVVADVHEARRHRDFIASHLAAGLLALLALTAFLAVAGRPSLAAAIAFLWLAAPLPIAFFLSRTGRLAAAQFLSSAALAGFLAYVATLTGGLASPVILWFAVIPAEAALAGSKRITAVSALVAGAALAAVALVDFGGLLPNLRVPDRALTLVVAGGALLYAASLALRLHARHADAEQRMRDGEGRYRLLADNATDLITRHDLSGDVEFASPSARTLTGCAPAELEGRGLFERVQVADRPAFLQAFSEADRTGRSMSVEFRVRRGEPGSRATYSWLEMRCRPAVDPVDGRRMLVAVTRDITQRKDAEAAFEGARGDAEQASRAKDQFLANMSHELRTPLNAIIGFSDILREELAGRAGAERHHDYARLIHASGEHLLEVVNAILDMSKIEAGGIDLTRERFPLGSVVDSAVEMLSQQIAARQLRIARRIGTNLPDILADRRACRQILLNLLSNAIKFTEPGGRVSVAARLERGSFLIEVADDGIGIPAADLPRIGTPFVQVDASYGRRYEGTGLGLSVVKGLVALHGGTLSIASTLGQGTTVTVRLPADVVALQPVGRFDERERKIA</sequence>
<dbReference type="Pfam" id="PF08448">
    <property type="entry name" value="PAS_4"/>
    <property type="match status" value="1"/>
</dbReference>
<dbReference type="InterPro" id="IPR000014">
    <property type="entry name" value="PAS"/>
</dbReference>
<reference evidence="16 17" key="1">
    <citation type="submission" date="2020-08" db="EMBL/GenBank/DDBJ databases">
        <title>Genomic Encyclopedia of Type Strains, Phase IV (KMG-IV): sequencing the most valuable type-strain genomes for metagenomic binning, comparative biology and taxonomic classification.</title>
        <authorList>
            <person name="Goeker M."/>
        </authorList>
    </citation>
    <scope>NUCLEOTIDE SEQUENCE [LARGE SCALE GENOMIC DNA]</scope>
    <source>
        <strain evidence="16 17">DSM 25966</strain>
    </source>
</reference>
<dbReference type="RefSeq" id="WP_183398337.1">
    <property type="nucleotide sequence ID" value="NZ_JACIDS010000002.1"/>
</dbReference>
<dbReference type="PANTHER" id="PTHR43047">
    <property type="entry name" value="TWO-COMPONENT HISTIDINE PROTEIN KINASE"/>
    <property type="match status" value="1"/>
</dbReference>
<evidence type="ECO:0000256" key="4">
    <source>
        <dbReference type="ARBA" id="ARBA00022475"/>
    </source>
</evidence>